<dbReference type="NCBIfam" id="NF004846">
    <property type="entry name" value="PRK06197.1"/>
    <property type="match status" value="1"/>
</dbReference>
<comment type="similarity">
    <text evidence="1">Belongs to the short-chain dehydrogenases/reductases (SDR) family.</text>
</comment>
<dbReference type="CDD" id="cd05327">
    <property type="entry name" value="retinol-DH_like_SDR_c_like"/>
    <property type="match status" value="1"/>
</dbReference>
<evidence type="ECO:0000256" key="2">
    <source>
        <dbReference type="ARBA" id="ARBA00023002"/>
    </source>
</evidence>
<dbReference type="InterPro" id="IPR036291">
    <property type="entry name" value="NAD(P)-bd_dom_sf"/>
</dbReference>
<dbReference type="Pfam" id="PF00106">
    <property type="entry name" value="adh_short"/>
    <property type="match status" value="1"/>
</dbReference>
<gene>
    <name evidence="3" type="ORF">UFOPK3772_00861</name>
</gene>
<dbReference type="NCBIfam" id="NF004513">
    <property type="entry name" value="PRK05854.1"/>
    <property type="match status" value="1"/>
</dbReference>
<dbReference type="PRINTS" id="PR00081">
    <property type="entry name" value="GDHRDH"/>
</dbReference>
<organism evidence="3">
    <name type="scientific">freshwater metagenome</name>
    <dbReference type="NCBI Taxonomy" id="449393"/>
    <lineage>
        <taxon>unclassified sequences</taxon>
        <taxon>metagenomes</taxon>
        <taxon>ecological metagenomes</taxon>
    </lineage>
</organism>
<evidence type="ECO:0000256" key="1">
    <source>
        <dbReference type="ARBA" id="ARBA00006484"/>
    </source>
</evidence>
<dbReference type="PANTHER" id="PTHR24320">
    <property type="entry name" value="RETINOL DEHYDROGENASE"/>
    <property type="match status" value="1"/>
</dbReference>
<dbReference type="GO" id="GO:0016491">
    <property type="term" value="F:oxidoreductase activity"/>
    <property type="evidence" value="ECO:0007669"/>
    <property type="project" value="UniProtKB-KW"/>
</dbReference>
<dbReference type="PANTHER" id="PTHR24320:SF148">
    <property type="entry name" value="NAD(P)-BINDING ROSSMANN-FOLD SUPERFAMILY PROTEIN"/>
    <property type="match status" value="1"/>
</dbReference>
<evidence type="ECO:0000313" key="3">
    <source>
        <dbReference type="EMBL" id="CAB4940089.1"/>
    </source>
</evidence>
<proteinExistence type="inferred from homology"/>
<protein>
    <submittedName>
        <fullName evidence="3">Unannotated protein</fullName>
    </submittedName>
</protein>
<accession>A0A6J7JAP6</accession>
<keyword evidence="2" id="KW-0560">Oxidoreductase</keyword>
<name>A0A6J7JAP6_9ZZZZ</name>
<dbReference type="InterPro" id="IPR002347">
    <property type="entry name" value="SDR_fam"/>
</dbReference>
<reference evidence="3" key="1">
    <citation type="submission" date="2020-05" db="EMBL/GenBank/DDBJ databases">
        <authorList>
            <person name="Chiriac C."/>
            <person name="Salcher M."/>
            <person name="Ghai R."/>
            <person name="Kavagutti S V."/>
        </authorList>
    </citation>
    <scope>NUCLEOTIDE SEQUENCE</scope>
</reference>
<dbReference type="AlphaFoldDB" id="A0A6J7JAP6"/>
<sequence length="336" mass="35621">MKKSARSYRAGAEFGRVKHTSDMESSRAPWTAADLPRLTGRSVIVTGANSGLGYHTASALAACGADVTMAVRTLDKGEAAAGEIRTLHPDAALEVRELDLADLASIKAFAERWSSAHPGGLSILVNNAGIMAIPRRQTADGFEMQLGTNHLGHFALTGLLLPALIAQPGARVVTVSSQAHRMGKMDFDDLMGSGRYRPWGAYGQSKLANLLFTTELQRRSDAAGLSLLALAAHPGYSNTNLQSAGPTMRGSSIGARMSRMANGVLAQSAEMGALPTLYAATMPGLPGDTYIGPDGFMEQRGHPRIVGRSKAALRTEDAVRLWTASEELTGVRYPFD</sequence>
<dbReference type="SUPFAM" id="SSF51735">
    <property type="entry name" value="NAD(P)-binding Rossmann-fold domains"/>
    <property type="match status" value="1"/>
</dbReference>
<dbReference type="EMBL" id="CAFBNE010000019">
    <property type="protein sequence ID" value="CAB4940089.1"/>
    <property type="molecule type" value="Genomic_DNA"/>
</dbReference>
<dbReference type="Gene3D" id="3.40.50.720">
    <property type="entry name" value="NAD(P)-binding Rossmann-like Domain"/>
    <property type="match status" value="1"/>
</dbReference>